<sequence length="395" mass="41671">MTATLPVPAPTATVPASRRQRILVTGVEHAGGLAALRGLAAAGYEPWAATDDTASYGAVSRAAGGVVEVADARLDGDKFARDLVEAAARIGAVAVLPGTEAALLALGRHRHLFPADVAVGAPDVDDTVAALDKDALAGLAARAGFRTPPTLRLAVADVAAADVTFPVVVKPVRSELVTEDGLARFEVTRAANAAELTATLAALPGREGLVQPYLTGRIRTVNGVAWKGETLTTVHKLAERTWPADCGVVTWAETVERDPGLDVAARALMAELGWSGLFNLQLIESAGHHYLIDVNPRMYHSLGLAVAAGVNLPAMWTALLLGERPEVVEFTRGVRFRSEEDVRSLWAMFRSGRRGAAIRGLLPHARTTHAVLSVSDPAPLLGVLRRAQRVLTHRS</sequence>
<dbReference type="GO" id="GO:0005524">
    <property type="term" value="F:ATP binding"/>
    <property type="evidence" value="ECO:0007669"/>
    <property type="project" value="UniProtKB-UniRule"/>
</dbReference>
<evidence type="ECO:0000313" key="4">
    <source>
        <dbReference type="Proteomes" id="UP000321685"/>
    </source>
</evidence>
<gene>
    <name evidence="3" type="ORF">PSU4_34620</name>
</gene>
<keyword evidence="1" id="KW-0547">Nucleotide-binding</keyword>
<reference evidence="3 4" key="1">
    <citation type="submission" date="2019-07" db="EMBL/GenBank/DDBJ databases">
        <title>Whole genome shotgun sequence of Pseudonocardia sulfidoxydans NBRC 16205.</title>
        <authorList>
            <person name="Hosoyama A."/>
            <person name="Uohara A."/>
            <person name="Ohji S."/>
            <person name="Ichikawa N."/>
        </authorList>
    </citation>
    <scope>NUCLEOTIDE SEQUENCE [LARGE SCALE GENOMIC DNA]</scope>
    <source>
        <strain evidence="3 4">NBRC 16205</strain>
    </source>
</reference>
<keyword evidence="1" id="KW-0067">ATP-binding</keyword>
<dbReference type="OrthoDB" id="3568063at2"/>
<accession>A0A511DN62</accession>
<dbReference type="GO" id="GO:0046872">
    <property type="term" value="F:metal ion binding"/>
    <property type="evidence" value="ECO:0007669"/>
    <property type="project" value="InterPro"/>
</dbReference>
<keyword evidence="4" id="KW-1185">Reference proteome</keyword>
<dbReference type="InterPro" id="IPR011761">
    <property type="entry name" value="ATP-grasp"/>
</dbReference>
<organism evidence="3 4">
    <name type="scientific">Pseudonocardia sulfidoxydans NBRC 16205</name>
    <dbReference type="NCBI Taxonomy" id="1223511"/>
    <lineage>
        <taxon>Bacteria</taxon>
        <taxon>Bacillati</taxon>
        <taxon>Actinomycetota</taxon>
        <taxon>Actinomycetes</taxon>
        <taxon>Pseudonocardiales</taxon>
        <taxon>Pseudonocardiaceae</taxon>
        <taxon>Pseudonocardia</taxon>
    </lineage>
</organism>
<protein>
    <recommendedName>
        <fullName evidence="2">ATP-grasp domain-containing protein</fullName>
    </recommendedName>
</protein>
<evidence type="ECO:0000256" key="1">
    <source>
        <dbReference type="PROSITE-ProRule" id="PRU00409"/>
    </source>
</evidence>
<proteinExistence type="predicted"/>
<evidence type="ECO:0000313" key="3">
    <source>
        <dbReference type="EMBL" id="GEL24508.1"/>
    </source>
</evidence>
<dbReference type="AlphaFoldDB" id="A0A511DN62"/>
<dbReference type="Proteomes" id="UP000321685">
    <property type="component" value="Unassembled WGS sequence"/>
</dbReference>
<name>A0A511DN62_9PSEU</name>
<dbReference type="RefSeq" id="WP_147109507.1">
    <property type="nucleotide sequence ID" value="NZ_BJVJ01000035.1"/>
</dbReference>
<dbReference type="PROSITE" id="PS50975">
    <property type="entry name" value="ATP_GRASP"/>
    <property type="match status" value="1"/>
</dbReference>
<feature type="domain" description="ATP-grasp" evidence="2">
    <location>
        <begin position="137"/>
        <end position="321"/>
    </location>
</feature>
<comment type="caution">
    <text evidence="3">The sequence shown here is derived from an EMBL/GenBank/DDBJ whole genome shotgun (WGS) entry which is preliminary data.</text>
</comment>
<dbReference type="SUPFAM" id="SSF56059">
    <property type="entry name" value="Glutathione synthetase ATP-binding domain-like"/>
    <property type="match status" value="1"/>
</dbReference>
<evidence type="ECO:0000259" key="2">
    <source>
        <dbReference type="PROSITE" id="PS50975"/>
    </source>
</evidence>
<dbReference type="EMBL" id="BJVJ01000035">
    <property type="protein sequence ID" value="GEL24508.1"/>
    <property type="molecule type" value="Genomic_DNA"/>
</dbReference>
<dbReference type="Pfam" id="PF15632">
    <property type="entry name" value="ATPgrasp_Ter"/>
    <property type="match status" value="1"/>
</dbReference>
<dbReference type="Gene3D" id="3.30.470.20">
    <property type="entry name" value="ATP-grasp fold, B domain"/>
    <property type="match status" value="1"/>
</dbReference>